<sequence>MIVGFECPAGHRRLAKAPKLRHSRAEQERSSVAETLESIPLPRTSGAAEQNSAPPRRVEVTEWILGSALRRFAPCSARG</sequence>
<dbReference type="Proteomes" id="UP000046373">
    <property type="component" value="Unassembled WGS sequence"/>
</dbReference>
<accession>A0A090EYR1</accession>
<feature type="region of interest" description="Disordered" evidence="1">
    <location>
        <begin position="14"/>
        <end position="56"/>
    </location>
</feature>
<gene>
    <name evidence="2" type="ORF">MPLDJ20_190040</name>
</gene>
<evidence type="ECO:0000313" key="3">
    <source>
        <dbReference type="Proteomes" id="UP000046373"/>
    </source>
</evidence>
<dbReference type="EMBL" id="CCNB01000011">
    <property type="protein sequence ID" value="CDX34516.1"/>
    <property type="molecule type" value="Genomic_DNA"/>
</dbReference>
<organism evidence="2 3">
    <name type="scientific">Mesorhizobium plurifarium</name>
    <dbReference type="NCBI Taxonomy" id="69974"/>
    <lineage>
        <taxon>Bacteria</taxon>
        <taxon>Pseudomonadati</taxon>
        <taxon>Pseudomonadota</taxon>
        <taxon>Alphaproteobacteria</taxon>
        <taxon>Hyphomicrobiales</taxon>
        <taxon>Phyllobacteriaceae</taxon>
        <taxon>Mesorhizobium</taxon>
    </lineage>
</organism>
<name>A0A090EYR1_MESPL</name>
<dbReference type="AlphaFoldDB" id="A0A090EYR1"/>
<evidence type="ECO:0000256" key="1">
    <source>
        <dbReference type="SAM" id="MobiDB-lite"/>
    </source>
</evidence>
<proteinExistence type="predicted"/>
<protein>
    <submittedName>
        <fullName evidence="2">Uncharacterized protein</fullName>
    </submittedName>
</protein>
<evidence type="ECO:0000313" key="2">
    <source>
        <dbReference type="EMBL" id="CDX34516.1"/>
    </source>
</evidence>
<reference evidence="2 3" key="1">
    <citation type="submission" date="2014-08" db="EMBL/GenBank/DDBJ databases">
        <authorList>
            <person name="Moulin Lionel"/>
        </authorList>
    </citation>
    <scope>NUCLEOTIDE SEQUENCE [LARGE SCALE GENOMIC DNA]</scope>
</reference>